<accession>W9RNH5</accession>
<gene>
    <name evidence="3" type="ORF">L484_027812</name>
</gene>
<keyword evidence="4" id="KW-1185">Reference proteome</keyword>
<sequence length="115" mass="13100">MNCSNRDQYYYCHKGSAVARWRRRRRRSAARRGSVKSKVKRLQMLIPGGRGLKPDHLFLRTADYILHLRLQVTPNSESESVAKLGATNKAENPMVVCSAEQPEQCLARVRHVLPG</sequence>
<evidence type="ECO:0000313" key="3">
    <source>
        <dbReference type="EMBL" id="EXB82631.1"/>
    </source>
</evidence>
<evidence type="ECO:0000313" key="4">
    <source>
        <dbReference type="Proteomes" id="UP000030645"/>
    </source>
</evidence>
<keyword evidence="1" id="KW-0805">Transcription regulation</keyword>
<proteinExistence type="predicted"/>
<dbReference type="InterPro" id="IPR044660">
    <property type="entry name" value="IBH1-like"/>
</dbReference>
<name>W9RNH5_9ROSA</name>
<dbReference type="PANTHER" id="PTHR33124:SF9">
    <property type="entry name" value="TRANSCRIPTION FACTOR"/>
    <property type="match status" value="1"/>
</dbReference>
<keyword evidence="2" id="KW-0804">Transcription</keyword>
<dbReference type="EMBL" id="KE344869">
    <property type="protein sequence ID" value="EXB82631.1"/>
    <property type="molecule type" value="Genomic_DNA"/>
</dbReference>
<evidence type="ECO:0000256" key="1">
    <source>
        <dbReference type="ARBA" id="ARBA00023015"/>
    </source>
</evidence>
<evidence type="ECO:0000256" key="2">
    <source>
        <dbReference type="ARBA" id="ARBA00023163"/>
    </source>
</evidence>
<dbReference type="Proteomes" id="UP000030645">
    <property type="component" value="Unassembled WGS sequence"/>
</dbReference>
<evidence type="ECO:0008006" key="5">
    <source>
        <dbReference type="Google" id="ProtNLM"/>
    </source>
</evidence>
<reference evidence="4" key="1">
    <citation type="submission" date="2013-01" db="EMBL/GenBank/DDBJ databases">
        <title>Draft Genome Sequence of a Mulberry Tree, Morus notabilis C.K. Schneid.</title>
        <authorList>
            <person name="He N."/>
            <person name="Zhao S."/>
        </authorList>
    </citation>
    <scope>NUCLEOTIDE SEQUENCE</scope>
</reference>
<organism evidence="3 4">
    <name type="scientific">Morus notabilis</name>
    <dbReference type="NCBI Taxonomy" id="981085"/>
    <lineage>
        <taxon>Eukaryota</taxon>
        <taxon>Viridiplantae</taxon>
        <taxon>Streptophyta</taxon>
        <taxon>Embryophyta</taxon>
        <taxon>Tracheophyta</taxon>
        <taxon>Spermatophyta</taxon>
        <taxon>Magnoliopsida</taxon>
        <taxon>eudicotyledons</taxon>
        <taxon>Gunneridae</taxon>
        <taxon>Pentapetalae</taxon>
        <taxon>rosids</taxon>
        <taxon>fabids</taxon>
        <taxon>Rosales</taxon>
        <taxon>Moraceae</taxon>
        <taxon>Moreae</taxon>
        <taxon>Morus</taxon>
    </lineage>
</organism>
<protein>
    <recommendedName>
        <fullName evidence="5">BHLH domain-containing protein</fullName>
    </recommendedName>
</protein>
<dbReference type="PANTHER" id="PTHR33124">
    <property type="entry name" value="TRANSCRIPTION FACTOR IBH1-LIKE 1"/>
    <property type="match status" value="1"/>
</dbReference>
<dbReference type="AlphaFoldDB" id="W9RNH5"/>
<dbReference type="GO" id="GO:0006355">
    <property type="term" value="P:regulation of DNA-templated transcription"/>
    <property type="evidence" value="ECO:0007669"/>
    <property type="project" value="InterPro"/>
</dbReference>